<evidence type="ECO:0000313" key="1">
    <source>
        <dbReference type="EMBL" id="QHT86266.1"/>
    </source>
</evidence>
<proteinExistence type="predicted"/>
<sequence length="297" mass="34589">MDSERSLKRQKGSLDELIDELYKYMPETIAETIAETIDETIDETIAESISEPITTAAIMDDVSIQSMRCDKYTFSAYTSNSYEQFIINTLLSIIASLNSIEPEQVAAISQLVAKVDDYIKTKKKLRVLINAPNLPKYVPTNILPHMIYWYKNVISTMIIILSLMCKFQIENTYIECFNGDYDSRYSYEELLLSYNIELPKKFIHLLEYNINEIISRFIYRIFVFFKIATENNKPFIDAISLSFNGNKIHFIFAMFIIMGCDAKIYNFNISNNANYYKIVNYLLQWHIWKSGPNLPTL</sequence>
<name>A0A6C0I1P5_9ZZZZ</name>
<dbReference type="EMBL" id="MN740065">
    <property type="protein sequence ID" value="QHT86266.1"/>
    <property type="molecule type" value="Genomic_DNA"/>
</dbReference>
<accession>A0A6C0I1P5</accession>
<protein>
    <submittedName>
        <fullName evidence="1">Uncharacterized protein</fullName>
    </submittedName>
</protein>
<dbReference type="AlphaFoldDB" id="A0A6C0I1P5"/>
<organism evidence="1">
    <name type="scientific">viral metagenome</name>
    <dbReference type="NCBI Taxonomy" id="1070528"/>
    <lineage>
        <taxon>unclassified sequences</taxon>
        <taxon>metagenomes</taxon>
        <taxon>organismal metagenomes</taxon>
    </lineage>
</organism>
<reference evidence="1" key="1">
    <citation type="journal article" date="2020" name="Nature">
        <title>Giant virus diversity and host interactions through global metagenomics.</title>
        <authorList>
            <person name="Schulz F."/>
            <person name="Roux S."/>
            <person name="Paez-Espino D."/>
            <person name="Jungbluth S."/>
            <person name="Walsh D.A."/>
            <person name="Denef V.J."/>
            <person name="McMahon K.D."/>
            <person name="Konstantinidis K.T."/>
            <person name="Eloe-Fadrosh E.A."/>
            <person name="Kyrpides N.C."/>
            <person name="Woyke T."/>
        </authorList>
    </citation>
    <scope>NUCLEOTIDE SEQUENCE</scope>
    <source>
        <strain evidence="1">GVMAG-M-3300023184-186</strain>
    </source>
</reference>